<feature type="domain" description="Glycosyl transferase family 1" evidence="1">
    <location>
        <begin position="172"/>
        <end position="328"/>
    </location>
</feature>
<reference evidence="2" key="1">
    <citation type="submission" date="2023-04" db="EMBL/GenBank/DDBJ databases">
        <title>The environmental microbiomes in feedlot watering bowls are a reservoir of florfenicol resistance for bovine respiratory disease pathogens.</title>
        <authorList>
            <person name="Kos D.W."/>
            <person name="Ruzzini A.C."/>
            <person name="Schreiner B."/>
            <person name="Jelinski M.D."/>
        </authorList>
    </citation>
    <scope>NUCLEOTIDE SEQUENCE</scope>
    <source>
        <strain evidence="2">WB3</strain>
    </source>
</reference>
<dbReference type="RefSeq" id="WP_131317022.1">
    <property type="nucleotide sequence ID" value="NZ_JASKNE010000001.1"/>
</dbReference>
<evidence type="ECO:0000313" key="2">
    <source>
        <dbReference type="EMBL" id="MDK1684277.1"/>
    </source>
</evidence>
<dbReference type="GO" id="GO:0016757">
    <property type="term" value="F:glycosyltransferase activity"/>
    <property type="evidence" value="ECO:0007669"/>
    <property type="project" value="UniProtKB-KW"/>
</dbReference>
<comment type="caution">
    <text evidence="2">The sequence shown here is derived from an EMBL/GenBank/DDBJ whole genome shotgun (WGS) entry which is preliminary data.</text>
</comment>
<accession>A0AAW6URA2</accession>
<gene>
    <name evidence="2" type="ORF">QOR41_10610</name>
</gene>
<proteinExistence type="predicted"/>
<evidence type="ECO:0000259" key="1">
    <source>
        <dbReference type="Pfam" id="PF00534"/>
    </source>
</evidence>
<dbReference type="EMBL" id="JASKNE010000001">
    <property type="protein sequence ID" value="MDK1684277.1"/>
    <property type="molecule type" value="Genomic_DNA"/>
</dbReference>
<dbReference type="EC" id="2.4.-.-" evidence="2"/>
<dbReference type="PANTHER" id="PTHR12526">
    <property type="entry name" value="GLYCOSYLTRANSFERASE"/>
    <property type="match status" value="1"/>
</dbReference>
<dbReference type="Pfam" id="PF00534">
    <property type="entry name" value="Glycos_transf_1"/>
    <property type="match status" value="1"/>
</dbReference>
<sequence length="355" mass="39556">MEKSLKIINCVYGDATGGRWQAMLNIADTLELGGNEVVLLRGEENQHLSSGERSIHVIPNTGFYSVNAALKIRNFLQEQQPDVVIAHSGKAVWLFKNAMIGMQKKVPVIAVNHSHNVKRTVRADAFIHITPHIQDLVKSRMTQQQDAKKMHRVISNLIHLPAEQALPATLRDPVTIAMLTRMIPNKGVHILIEAIHLLNQKNIQVKAILAGDGDNKAEYEQMVRTFGIEHLVQFPGWVGAQQKIEIYHAADMMAIPSLTDIQPLGILDAFGWGKVVLSSDHIGPLQVCKHRENAWVAKVGDAQDLANGIEHLIKHPDEALKIAQQAKKEALEIYCFEQIAKEHNAFVRAVAENFN</sequence>
<organism evidence="2 3">
    <name type="scientific">Acinetobacter terrestris</name>
    <dbReference type="NCBI Taxonomy" id="2529843"/>
    <lineage>
        <taxon>Bacteria</taxon>
        <taxon>Pseudomonadati</taxon>
        <taxon>Pseudomonadota</taxon>
        <taxon>Gammaproteobacteria</taxon>
        <taxon>Moraxellales</taxon>
        <taxon>Moraxellaceae</taxon>
        <taxon>Acinetobacter</taxon>
        <taxon>Acinetobacter Taxon 24</taxon>
    </lineage>
</organism>
<dbReference type="InterPro" id="IPR001296">
    <property type="entry name" value="Glyco_trans_1"/>
</dbReference>
<evidence type="ECO:0000313" key="3">
    <source>
        <dbReference type="Proteomes" id="UP001241935"/>
    </source>
</evidence>
<dbReference type="AlphaFoldDB" id="A0AAW6URA2"/>
<keyword evidence="2" id="KW-0808">Transferase</keyword>
<dbReference type="CDD" id="cd03801">
    <property type="entry name" value="GT4_PimA-like"/>
    <property type="match status" value="1"/>
</dbReference>
<dbReference type="Proteomes" id="UP001241935">
    <property type="component" value="Unassembled WGS sequence"/>
</dbReference>
<dbReference type="SUPFAM" id="SSF53756">
    <property type="entry name" value="UDP-Glycosyltransferase/glycogen phosphorylase"/>
    <property type="match status" value="1"/>
</dbReference>
<protein>
    <submittedName>
        <fullName evidence="2">Glycosyltransferase family 4 protein</fullName>
        <ecNumber evidence="2">2.4.-.-</ecNumber>
    </submittedName>
</protein>
<name>A0AAW6URA2_9GAMM</name>
<keyword evidence="2" id="KW-0328">Glycosyltransferase</keyword>
<dbReference type="GO" id="GO:1901135">
    <property type="term" value="P:carbohydrate derivative metabolic process"/>
    <property type="evidence" value="ECO:0007669"/>
    <property type="project" value="UniProtKB-ARBA"/>
</dbReference>
<dbReference type="Gene3D" id="3.40.50.2000">
    <property type="entry name" value="Glycogen Phosphorylase B"/>
    <property type="match status" value="2"/>
</dbReference>